<feature type="region of interest" description="Disordered" evidence="4">
    <location>
        <begin position="1027"/>
        <end position="1047"/>
    </location>
</feature>
<dbReference type="SMART" id="SM00239">
    <property type="entry name" value="C2"/>
    <property type="match status" value="2"/>
</dbReference>
<feature type="compositionally biased region" description="Basic and acidic residues" evidence="4">
    <location>
        <begin position="290"/>
        <end position="302"/>
    </location>
</feature>
<dbReference type="SUPFAM" id="SSF49562">
    <property type="entry name" value="C2 domain (Calcium/lipid-binding domain, CaLB)"/>
    <property type="match status" value="2"/>
</dbReference>
<accession>A0A2D0SQY9</accession>
<gene>
    <name evidence="8 9" type="primary">sytl2a</name>
</gene>
<feature type="compositionally biased region" description="Polar residues" evidence="4">
    <location>
        <begin position="560"/>
        <end position="581"/>
    </location>
</feature>
<evidence type="ECO:0000313" key="8">
    <source>
        <dbReference type="RefSeq" id="XP_017345122.1"/>
    </source>
</evidence>
<keyword evidence="7" id="KW-1185">Reference proteome</keyword>
<dbReference type="RefSeq" id="XP_017345123.1">
    <property type="nucleotide sequence ID" value="XM_017489634.2"/>
</dbReference>
<protein>
    <submittedName>
        <fullName evidence="8 9">Synaptotagmin-like protein 2 isoform X1</fullName>
    </submittedName>
</protein>
<feature type="compositionally biased region" description="Polar residues" evidence="4">
    <location>
        <begin position="139"/>
        <end position="151"/>
    </location>
</feature>
<dbReference type="GeneID" id="108277164"/>
<feature type="compositionally biased region" description="Polar residues" evidence="4">
    <location>
        <begin position="215"/>
        <end position="228"/>
    </location>
</feature>
<reference evidence="7" key="1">
    <citation type="journal article" date="2016" name="Nat. Commun.">
        <title>The channel catfish genome sequence provides insights into the evolution of scale formation in teleosts.</title>
        <authorList>
            <person name="Liu Z."/>
            <person name="Liu S."/>
            <person name="Yao J."/>
            <person name="Bao L."/>
            <person name="Zhang J."/>
            <person name="Li Y."/>
            <person name="Jiang C."/>
            <person name="Sun L."/>
            <person name="Wang R."/>
            <person name="Zhang Y."/>
            <person name="Zhou T."/>
            <person name="Zeng Q."/>
            <person name="Fu Q."/>
            <person name="Gao S."/>
            <person name="Li N."/>
            <person name="Koren S."/>
            <person name="Jiang Y."/>
            <person name="Zimin A."/>
            <person name="Xu P."/>
            <person name="Phillippy A.M."/>
            <person name="Geng X."/>
            <person name="Song L."/>
            <person name="Sun F."/>
            <person name="Li C."/>
            <person name="Wang X."/>
            <person name="Chen A."/>
            <person name="Jin Y."/>
            <person name="Yuan Z."/>
            <person name="Yang Y."/>
            <person name="Tan S."/>
            <person name="Peatman E."/>
            <person name="Lu J."/>
            <person name="Qin Z."/>
            <person name="Dunham R."/>
            <person name="Li Z."/>
            <person name="Sonstegard T."/>
            <person name="Feng J."/>
            <person name="Danzmann R.G."/>
            <person name="Schroeder S."/>
            <person name="Scheffler B."/>
            <person name="Duke M.V."/>
            <person name="Ballard L."/>
            <person name="Kucuktas H."/>
            <person name="Kaltenboeck L."/>
            <person name="Liu H."/>
            <person name="Armbruster J."/>
            <person name="Xie Y."/>
            <person name="Kirby M.L."/>
            <person name="Tian Y."/>
            <person name="Flanagan M.E."/>
            <person name="Mu W."/>
            <person name="Waldbieser G.C."/>
        </authorList>
    </citation>
    <scope>NUCLEOTIDE SEQUENCE [LARGE SCALE GENOMIC DNA]</scope>
    <source>
        <strain evidence="7">SDA103</strain>
    </source>
</reference>
<dbReference type="GO" id="GO:0070382">
    <property type="term" value="C:exocytic vesicle"/>
    <property type="evidence" value="ECO:0007669"/>
    <property type="project" value="TreeGrafter"/>
</dbReference>
<feature type="region of interest" description="Disordered" evidence="4">
    <location>
        <begin position="124"/>
        <end position="259"/>
    </location>
</feature>
<dbReference type="InterPro" id="IPR000008">
    <property type="entry name" value="C2_dom"/>
</dbReference>
<reference evidence="8 9" key="2">
    <citation type="submission" date="2025-04" db="UniProtKB">
        <authorList>
            <consortium name="RefSeq"/>
        </authorList>
    </citation>
    <scope>IDENTIFICATION</scope>
    <source>
        <tissue evidence="8 9">Blood</tissue>
    </source>
</reference>
<feature type="domain" description="RabBD" evidence="6">
    <location>
        <begin position="1"/>
        <end position="57"/>
    </location>
</feature>
<dbReference type="PANTHER" id="PTHR45716:SF5">
    <property type="entry name" value="SYNAPTOTAGMIN-LIKE PROTEIN 2"/>
    <property type="match status" value="1"/>
</dbReference>
<dbReference type="PANTHER" id="PTHR45716">
    <property type="entry name" value="BITESIZE, ISOFORM I"/>
    <property type="match status" value="1"/>
</dbReference>
<dbReference type="PROSITE" id="PS50916">
    <property type="entry name" value="RABBD"/>
    <property type="match status" value="1"/>
</dbReference>
<feature type="domain" description="C2" evidence="5">
    <location>
        <begin position="1063"/>
        <end position="1186"/>
    </location>
</feature>
<feature type="compositionally biased region" description="Basic and acidic residues" evidence="4">
    <location>
        <begin position="711"/>
        <end position="720"/>
    </location>
</feature>
<dbReference type="RefSeq" id="XP_017345122.1">
    <property type="nucleotide sequence ID" value="XM_017489633.3"/>
</dbReference>
<dbReference type="CDD" id="cd04020">
    <property type="entry name" value="C2B_SLP_1-2-3-4"/>
    <property type="match status" value="1"/>
</dbReference>
<dbReference type="GO" id="GO:0005886">
    <property type="term" value="C:plasma membrane"/>
    <property type="evidence" value="ECO:0007669"/>
    <property type="project" value="TreeGrafter"/>
</dbReference>
<dbReference type="GO" id="GO:0042043">
    <property type="term" value="F:neurexin family protein binding"/>
    <property type="evidence" value="ECO:0007669"/>
    <property type="project" value="TreeGrafter"/>
</dbReference>
<feature type="region of interest" description="Disordered" evidence="4">
    <location>
        <begin position="560"/>
        <end position="616"/>
    </location>
</feature>
<dbReference type="InterPro" id="IPR035892">
    <property type="entry name" value="C2_domain_sf"/>
</dbReference>
<feature type="region of interest" description="Disordered" evidence="4">
    <location>
        <begin position="884"/>
        <end position="931"/>
    </location>
</feature>
<keyword evidence="2" id="KW-0677">Repeat</keyword>
<dbReference type="Pfam" id="PF00168">
    <property type="entry name" value="C2"/>
    <property type="match status" value="2"/>
</dbReference>
<sequence length="1367" mass="153124">MIDLSYLTEDEQEMILSVLKRDAELKHKEEQRIKKLQKTERDKRKLKYLTGEWFYETKSNRHRDKIPGSDIIRASMTRRKPVTIMEITQIWPGKSSFLKCESKDIYIPPELSGIIGEASSSAYDNREDHYQGAECKPSTHPQTKARQNPFNSKPIGLDSPVKTDGHLQTGVKIQQIPGNSHQVPADQQPAVESLSSPPKPYRASQIPAEAAGAKISQSQSESHSPCTHTHNHHEDLAEPHSSQVSEPSDSLVEQGKVNQLSTETQCHTLTEEDECSISKVLGWVGMMSKGNERPGVQEEQNREGPACSGTPHTENASHTRTEIKAKPSPKLRMGLLGLFLGKDRVETSEYLLDKDDVDYVCRPDGKQDNIILGCSAQNSASGLNFVTGELEANPCLSMIDDRSDNLADDYIQRRESLYQDEGSQNRHASLMSFWESRNKEPKVLSIKKKETNENKVSDRKISKVEFYLSPPKAKNFDYTDICESYKGFFESHNQTRQNISVIPFVEEKTSSCDTGQKPHEHGLEIESMTESLNLPTKQMDIYELKEIYSPVLSVRKAITEQTTSTTPNQVESLETSSSFSNRELGELKASSKGKLDQRSKRVTVNSPLDDTDRTSYNRSPFKTCMVGSDERIKFSSVSYPIRNISSVSQDHSDQSTGDTMKILEQSRILSPRHMPKIMSRGLYPVKEFRMVGSPNQRLRAFPIDINPTEKTPLKGLEHTPRGQTRYPHGLSSPGKDGNLLAERLEQHILSLPGNTSERNIQYQLTSPHSPPCFGSSQAPGTICIGNINNKQTSQVHPLPVSQGQTSVQLITSPDHHRKTTTKRSVEGIKDVIPVVLTKQMQLDGLQCKTSIHLSCQHPLSLAESAHVSGFSDQPDKQECARVHVCESSQHMSPSRKSQPESEITPDSSSSTSAEAWSLSRTSSACDNEGPSLVRTVQKQASIRPLSISKSLEDLVTLPLNERWKNEPSSGIIQTVEEVSDAFSISLLDPEQSKRLSVSVPAFMHEQGNGKGSDCLSVNSFCSERQRKSSTNTNASASSGLTSMSSVSGSVTNIYSTDLGHVEVKGTIQFAINYVNKLGELHIFIVQCRNLAVAEPKRNRSDPYVKCYLLPDKAKLGKRKTSVKKKTLNPTYNEILRYKVPLESVKVHTLNVSVWHNDTFGRNSFLGEVNVDLSEWDNNTHMMEHTLKGRIATPYSPKHVNHNMEVCGDMRISLRFLLRTSQNDKTPQTGEIQVWVKECMNLPSRSGSIDPFVKCSVLPDSHQKNRQRTRVVKRTANPVFNHTMVYDGLRLEDLKDTCVELTVWDHDRLSNHFIGGIRLGLGTGKSHSTDVKWMDSNTAESALWRKMIESKNEWVEDTVPLRMLIMAR</sequence>
<dbReference type="GO" id="GO:0031267">
    <property type="term" value="F:small GTPase binding"/>
    <property type="evidence" value="ECO:0007669"/>
    <property type="project" value="InterPro"/>
</dbReference>
<proteinExistence type="predicted"/>
<evidence type="ECO:0000259" key="5">
    <source>
        <dbReference type="PROSITE" id="PS50004"/>
    </source>
</evidence>
<feature type="region of interest" description="Disordered" evidence="4">
    <location>
        <begin position="288"/>
        <end position="324"/>
    </location>
</feature>
<feature type="compositionally biased region" description="Low complexity" evidence="4">
    <location>
        <begin position="1028"/>
        <end position="1047"/>
    </location>
</feature>
<organism evidence="7 8">
    <name type="scientific">Ictalurus punctatus</name>
    <name type="common">Channel catfish</name>
    <name type="synonym">Silurus punctatus</name>
    <dbReference type="NCBI Taxonomy" id="7998"/>
    <lineage>
        <taxon>Eukaryota</taxon>
        <taxon>Metazoa</taxon>
        <taxon>Chordata</taxon>
        <taxon>Craniata</taxon>
        <taxon>Vertebrata</taxon>
        <taxon>Euteleostomi</taxon>
        <taxon>Actinopterygii</taxon>
        <taxon>Neopterygii</taxon>
        <taxon>Teleostei</taxon>
        <taxon>Ostariophysi</taxon>
        <taxon>Siluriformes</taxon>
        <taxon>Ictaluridae</taxon>
        <taxon>Ictalurus</taxon>
    </lineage>
</organism>
<feature type="region of interest" description="Disordered" evidence="4">
    <location>
        <begin position="709"/>
        <end position="731"/>
    </location>
</feature>
<dbReference type="GO" id="GO:0006886">
    <property type="term" value="P:intracellular protein transport"/>
    <property type="evidence" value="ECO:0007669"/>
    <property type="project" value="InterPro"/>
</dbReference>
<dbReference type="GO" id="GO:0006887">
    <property type="term" value="P:exocytosis"/>
    <property type="evidence" value="ECO:0007669"/>
    <property type="project" value="TreeGrafter"/>
</dbReference>
<dbReference type="OrthoDB" id="195679at2759"/>
<evidence type="ECO:0000256" key="3">
    <source>
        <dbReference type="ARBA" id="ARBA00023136"/>
    </source>
</evidence>
<name>A0A2D0SQY9_ICTPU</name>
<dbReference type="Proteomes" id="UP000221080">
    <property type="component" value="Chromosome 16"/>
</dbReference>
<dbReference type="PROSITE" id="PS50004">
    <property type="entry name" value="C2"/>
    <property type="match status" value="2"/>
</dbReference>
<feature type="compositionally biased region" description="Polar residues" evidence="4">
    <location>
        <begin position="886"/>
        <end position="896"/>
    </location>
</feature>
<keyword evidence="3" id="KW-0472">Membrane</keyword>
<evidence type="ECO:0000256" key="1">
    <source>
        <dbReference type="ARBA" id="ARBA00004370"/>
    </source>
</evidence>
<comment type="subcellular location">
    <subcellularLocation>
        <location evidence="1">Membrane</location>
    </subcellularLocation>
</comment>
<evidence type="ECO:0000259" key="6">
    <source>
        <dbReference type="PROSITE" id="PS50916"/>
    </source>
</evidence>
<dbReference type="STRING" id="7998.ENSIPUP00000008158"/>
<dbReference type="KEGG" id="ipu:108277164"/>
<dbReference type="FunFam" id="2.60.40.150:FF:000006">
    <property type="entry name" value="Synaptotagmin-like 5, isoform CRA_a"/>
    <property type="match status" value="1"/>
</dbReference>
<dbReference type="InterPro" id="IPR010911">
    <property type="entry name" value="Rab_BD"/>
</dbReference>
<evidence type="ECO:0000313" key="7">
    <source>
        <dbReference type="Proteomes" id="UP000221080"/>
    </source>
</evidence>
<evidence type="ECO:0000313" key="9">
    <source>
        <dbReference type="RefSeq" id="XP_017345123.1"/>
    </source>
</evidence>
<dbReference type="Gene3D" id="6.10.250.3000">
    <property type="match status" value="1"/>
</dbReference>
<evidence type="ECO:0000256" key="4">
    <source>
        <dbReference type="SAM" id="MobiDB-lite"/>
    </source>
</evidence>
<dbReference type="InterPro" id="IPR043567">
    <property type="entry name" value="SYTL1-5_C2B"/>
</dbReference>
<feature type="domain" description="C2" evidence="5">
    <location>
        <begin position="1212"/>
        <end position="1333"/>
    </location>
</feature>
<dbReference type="Gene3D" id="2.60.40.150">
    <property type="entry name" value="C2 domain"/>
    <property type="match status" value="2"/>
</dbReference>
<evidence type="ECO:0000256" key="2">
    <source>
        <dbReference type="ARBA" id="ARBA00022737"/>
    </source>
</evidence>
<feature type="compositionally biased region" description="Basic and acidic residues" evidence="4">
    <location>
        <begin position="315"/>
        <end position="324"/>
    </location>
</feature>
<feature type="compositionally biased region" description="Low complexity" evidence="4">
    <location>
        <begin position="900"/>
        <end position="919"/>
    </location>
</feature>
<dbReference type="CTD" id="563188"/>